<gene>
    <name evidence="2" type="ORF">DPMN_109982</name>
</gene>
<organism evidence="2 3">
    <name type="scientific">Dreissena polymorpha</name>
    <name type="common">Zebra mussel</name>
    <name type="synonym">Mytilus polymorpha</name>
    <dbReference type="NCBI Taxonomy" id="45954"/>
    <lineage>
        <taxon>Eukaryota</taxon>
        <taxon>Metazoa</taxon>
        <taxon>Spiralia</taxon>
        <taxon>Lophotrochozoa</taxon>
        <taxon>Mollusca</taxon>
        <taxon>Bivalvia</taxon>
        <taxon>Autobranchia</taxon>
        <taxon>Heteroconchia</taxon>
        <taxon>Euheterodonta</taxon>
        <taxon>Imparidentia</taxon>
        <taxon>Neoheterodontei</taxon>
        <taxon>Myida</taxon>
        <taxon>Dreissenoidea</taxon>
        <taxon>Dreissenidae</taxon>
        <taxon>Dreissena</taxon>
    </lineage>
</organism>
<dbReference type="EMBL" id="JAIWYP010000004">
    <property type="protein sequence ID" value="KAH3836611.1"/>
    <property type="molecule type" value="Genomic_DNA"/>
</dbReference>
<evidence type="ECO:0000313" key="3">
    <source>
        <dbReference type="Proteomes" id="UP000828390"/>
    </source>
</evidence>
<dbReference type="AlphaFoldDB" id="A0A9D4QMI3"/>
<evidence type="ECO:0000313" key="2">
    <source>
        <dbReference type="EMBL" id="KAH3836611.1"/>
    </source>
</evidence>
<name>A0A9D4QMI3_DREPO</name>
<keyword evidence="3" id="KW-1185">Reference proteome</keyword>
<comment type="caution">
    <text evidence="2">The sequence shown here is derived from an EMBL/GenBank/DDBJ whole genome shotgun (WGS) entry which is preliminary data.</text>
</comment>
<protein>
    <submittedName>
        <fullName evidence="2">Uncharacterized protein</fullName>
    </submittedName>
</protein>
<reference evidence="2" key="1">
    <citation type="journal article" date="2019" name="bioRxiv">
        <title>The Genome of the Zebra Mussel, Dreissena polymorpha: A Resource for Invasive Species Research.</title>
        <authorList>
            <person name="McCartney M.A."/>
            <person name="Auch B."/>
            <person name="Kono T."/>
            <person name="Mallez S."/>
            <person name="Zhang Y."/>
            <person name="Obille A."/>
            <person name="Becker A."/>
            <person name="Abrahante J.E."/>
            <person name="Garbe J."/>
            <person name="Badalamenti J.P."/>
            <person name="Herman A."/>
            <person name="Mangelson H."/>
            <person name="Liachko I."/>
            <person name="Sullivan S."/>
            <person name="Sone E.D."/>
            <person name="Koren S."/>
            <person name="Silverstein K.A.T."/>
            <person name="Beckman K.B."/>
            <person name="Gohl D.M."/>
        </authorList>
    </citation>
    <scope>NUCLEOTIDE SEQUENCE</scope>
    <source>
        <strain evidence="2">Duluth1</strain>
        <tissue evidence="2">Whole animal</tissue>
    </source>
</reference>
<accession>A0A9D4QMI3</accession>
<proteinExistence type="predicted"/>
<dbReference type="Proteomes" id="UP000828390">
    <property type="component" value="Unassembled WGS sequence"/>
</dbReference>
<sequence>MKVSQDSGETFMGFGSQADGAKSGIQEAQRFRREGDIFVDCKHPWWIVLKFSTTSAH</sequence>
<feature type="region of interest" description="Disordered" evidence="1">
    <location>
        <begin position="1"/>
        <end position="26"/>
    </location>
</feature>
<reference evidence="2" key="2">
    <citation type="submission" date="2020-11" db="EMBL/GenBank/DDBJ databases">
        <authorList>
            <person name="McCartney M.A."/>
            <person name="Auch B."/>
            <person name="Kono T."/>
            <person name="Mallez S."/>
            <person name="Becker A."/>
            <person name="Gohl D.M."/>
            <person name="Silverstein K.A.T."/>
            <person name="Koren S."/>
            <person name="Bechman K.B."/>
            <person name="Herman A."/>
            <person name="Abrahante J.E."/>
            <person name="Garbe J."/>
        </authorList>
    </citation>
    <scope>NUCLEOTIDE SEQUENCE</scope>
    <source>
        <strain evidence="2">Duluth1</strain>
        <tissue evidence="2">Whole animal</tissue>
    </source>
</reference>
<evidence type="ECO:0000256" key="1">
    <source>
        <dbReference type="SAM" id="MobiDB-lite"/>
    </source>
</evidence>